<evidence type="ECO:0000313" key="7">
    <source>
        <dbReference type="EMBL" id="MBC9797121.1"/>
    </source>
</evidence>
<dbReference type="Pfam" id="PF13088">
    <property type="entry name" value="BNR_2"/>
    <property type="match status" value="1"/>
</dbReference>
<dbReference type="RefSeq" id="WP_187966260.1">
    <property type="nucleotide sequence ID" value="NZ_JACVDC010000047.1"/>
</dbReference>
<evidence type="ECO:0000259" key="6">
    <source>
        <dbReference type="Pfam" id="PF13088"/>
    </source>
</evidence>
<gene>
    <name evidence="7" type="ORF">IBL28_14175</name>
</gene>
<sequence>MKTKRIICLLYSCLAILCSLTACGSDDSGPEIKDPVDQPDDDTPPEDDGRTLVYEEGTNGYQVYRIPAMAKTTEGTLLAFAEARKLKSNGDSGDIDLVVKSSPDNGKTWSEMQIIWDEGQNTCGNPVPIIDIETGRIHLLMTWNHGDDDWGDLSSGTGVDTRRVYYTWSDDDGKSWTSPVEITSSVKDESWDWYGTGPVHGIQLQKGEHKGRLVSPNYFTTRRNGKAETYSHIIYSDDHGATWKSGDPAPKAQAGECTVAELEDGSLLLNIRTSSVKARQISRSSDGGMTWSEQETVYALTDPHCQGSMVTSDTDPYRLFFANASSTERVNMTLKMSENNGESWNRQKLIYSGPSAYSDLVMLSDTEVGILYEGGEGRPYESIVFEIVSVEDLK</sequence>
<comment type="catalytic activity">
    <reaction evidence="1">
        <text>Hydrolysis of alpha-(2-&gt;3)-, alpha-(2-&gt;6)-, alpha-(2-&gt;8)- glycosidic linkages of terminal sialic acid residues in oligosaccharides, glycoproteins, glycolipids, colominic acid and synthetic substrates.</text>
        <dbReference type="EC" id="3.2.1.18"/>
    </reaction>
</comment>
<evidence type="ECO:0000256" key="3">
    <source>
        <dbReference type="ARBA" id="ARBA00012733"/>
    </source>
</evidence>
<name>A0A926JTX5_9FLAO</name>
<feature type="region of interest" description="Disordered" evidence="4">
    <location>
        <begin position="27"/>
        <end position="52"/>
    </location>
</feature>
<dbReference type="PANTHER" id="PTHR10628:SF30">
    <property type="entry name" value="EXO-ALPHA-SIALIDASE"/>
    <property type="match status" value="1"/>
</dbReference>
<evidence type="ECO:0000256" key="4">
    <source>
        <dbReference type="SAM" id="MobiDB-lite"/>
    </source>
</evidence>
<dbReference type="InterPro" id="IPR026856">
    <property type="entry name" value="Sialidase_fam"/>
</dbReference>
<dbReference type="SUPFAM" id="SSF50939">
    <property type="entry name" value="Sialidases"/>
    <property type="match status" value="1"/>
</dbReference>
<organism evidence="7 8">
    <name type="scientific">Sinomicrobium weinanense</name>
    <dbReference type="NCBI Taxonomy" id="2842200"/>
    <lineage>
        <taxon>Bacteria</taxon>
        <taxon>Pseudomonadati</taxon>
        <taxon>Bacteroidota</taxon>
        <taxon>Flavobacteriia</taxon>
        <taxon>Flavobacteriales</taxon>
        <taxon>Flavobacteriaceae</taxon>
        <taxon>Sinomicrobium</taxon>
    </lineage>
</organism>
<dbReference type="GO" id="GO:0009313">
    <property type="term" value="P:oligosaccharide catabolic process"/>
    <property type="evidence" value="ECO:0007669"/>
    <property type="project" value="TreeGrafter"/>
</dbReference>
<dbReference type="GO" id="GO:0004308">
    <property type="term" value="F:exo-alpha-sialidase activity"/>
    <property type="evidence" value="ECO:0007669"/>
    <property type="project" value="UniProtKB-EC"/>
</dbReference>
<keyword evidence="5" id="KW-0732">Signal</keyword>
<dbReference type="AlphaFoldDB" id="A0A926JTX5"/>
<evidence type="ECO:0000256" key="5">
    <source>
        <dbReference type="SAM" id="SignalP"/>
    </source>
</evidence>
<dbReference type="Gene3D" id="2.120.10.10">
    <property type="match status" value="1"/>
</dbReference>
<comment type="similarity">
    <text evidence="2">Belongs to the glycosyl hydrolase 33 family.</text>
</comment>
<dbReference type="CDD" id="cd15482">
    <property type="entry name" value="Sialidase_non-viral"/>
    <property type="match status" value="1"/>
</dbReference>
<dbReference type="EMBL" id="JACVDC010000047">
    <property type="protein sequence ID" value="MBC9797121.1"/>
    <property type="molecule type" value="Genomic_DNA"/>
</dbReference>
<evidence type="ECO:0000313" key="8">
    <source>
        <dbReference type="Proteomes" id="UP000653730"/>
    </source>
</evidence>
<protein>
    <recommendedName>
        <fullName evidence="3">exo-alpha-sialidase</fullName>
        <ecNumber evidence="3">3.2.1.18</ecNumber>
    </recommendedName>
</protein>
<feature type="chain" id="PRO_5037485171" description="exo-alpha-sialidase" evidence="5">
    <location>
        <begin position="25"/>
        <end position="394"/>
    </location>
</feature>
<evidence type="ECO:0000256" key="2">
    <source>
        <dbReference type="ARBA" id="ARBA00009348"/>
    </source>
</evidence>
<dbReference type="GO" id="GO:0016020">
    <property type="term" value="C:membrane"/>
    <property type="evidence" value="ECO:0007669"/>
    <property type="project" value="TreeGrafter"/>
</dbReference>
<dbReference type="GO" id="GO:0005737">
    <property type="term" value="C:cytoplasm"/>
    <property type="evidence" value="ECO:0007669"/>
    <property type="project" value="TreeGrafter"/>
</dbReference>
<dbReference type="PROSITE" id="PS51257">
    <property type="entry name" value="PROKAR_LIPOPROTEIN"/>
    <property type="match status" value="1"/>
</dbReference>
<dbReference type="Proteomes" id="UP000653730">
    <property type="component" value="Unassembled WGS sequence"/>
</dbReference>
<dbReference type="GO" id="GO:0006689">
    <property type="term" value="P:ganglioside catabolic process"/>
    <property type="evidence" value="ECO:0007669"/>
    <property type="project" value="TreeGrafter"/>
</dbReference>
<keyword evidence="8" id="KW-1185">Reference proteome</keyword>
<comment type="caution">
    <text evidence="7">The sequence shown here is derived from an EMBL/GenBank/DDBJ whole genome shotgun (WGS) entry which is preliminary data.</text>
</comment>
<feature type="compositionally biased region" description="Acidic residues" evidence="4">
    <location>
        <begin position="37"/>
        <end position="46"/>
    </location>
</feature>
<dbReference type="InterPro" id="IPR011040">
    <property type="entry name" value="Sialidase"/>
</dbReference>
<evidence type="ECO:0000256" key="1">
    <source>
        <dbReference type="ARBA" id="ARBA00000427"/>
    </source>
</evidence>
<proteinExistence type="inferred from homology"/>
<feature type="domain" description="Sialidase" evidence="6">
    <location>
        <begin position="75"/>
        <end position="370"/>
    </location>
</feature>
<reference evidence="7 8" key="1">
    <citation type="submission" date="2020-09" db="EMBL/GenBank/DDBJ databases">
        <title>Sinomicrobium weinanense sp. nov., a halophilic bacteria isolated from saline-alkali soil.</title>
        <authorList>
            <person name="Wu P."/>
            <person name="Ren H."/>
            <person name="Mei Y."/>
            <person name="Liang Y."/>
            <person name="Chen Z."/>
        </authorList>
    </citation>
    <scope>NUCLEOTIDE SEQUENCE [LARGE SCALE GENOMIC DNA]</scope>
    <source>
        <strain evidence="7 8">FJxs</strain>
    </source>
</reference>
<dbReference type="EC" id="3.2.1.18" evidence="3"/>
<feature type="signal peptide" evidence="5">
    <location>
        <begin position="1"/>
        <end position="24"/>
    </location>
</feature>
<accession>A0A926JTX5</accession>
<dbReference type="PANTHER" id="PTHR10628">
    <property type="entry name" value="SIALIDASE"/>
    <property type="match status" value="1"/>
</dbReference>
<dbReference type="InterPro" id="IPR036278">
    <property type="entry name" value="Sialidase_sf"/>
</dbReference>